<dbReference type="GO" id="GO:0046872">
    <property type="term" value="F:metal ion binding"/>
    <property type="evidence" value="ECO:0007669"/>
    <property type="project" value="UniProtKB-UniRule"/>
</dbReference>
<dbReference type="Proteomes" id="UP001208570">
    <property type="component" value="Unassembled WGS sequence"/>
</dbReference>
<dbReference type="GO" id="GO:0030643">
    <property type="term" value="P:intracellular phosphate ion homeostasis"/>
    <property type="evidence" value="ECO:0007669"/>
    <property type="project" value="UniProtKB-ARBA"/>
</dbReference>
<keyword evidence="4" id="KW-0533">Nickel</keyword>
<comment type="catalytic activity">
    <reaction evidence="2 10">
        <text>beta-D-fructose 1-phosphate + H2O = D-fructose + phosphate</text>
        <dbReference type="Rhea" id="RHEA:35603"/>
        <dbReference type="ChEBI" id="CHEBI:15377"/>
        <dbReference type="ChEBI" id="CHEBI:37721"/>
        <dbReference type="ChEBI" id="CHEBI:43474"/>
        <dbReference type="ChEBI" id="CHEBI:138881"/>
    </reaction>
</comment>
<dbReference type="InterPro" id="IPR036075">
    <property type="entry name" value="ARMT-1-like_metal-bd_sf"/>
</dbReference>
<comment type="catalytic activity">
    <reaction evidence="1 10">
        <text>L-glutamyl-[protein] + S-adenosyl-L-methionine = [protein]-L-glutamate 5-O-methyl ester + S-adenosyl-L-homocysteine</text>
        <dbReference type="Rhea" id="RHEA:24452"/>
        <dbReference type="Rhea" id="RHEA-COMP:10208"/>
        <dbReference type="Rhea" id="RHEA-COMP:10311"/>
        <dbReference type="ChEBI" id="CHEBI:29973"/>
        <dbReference type="ChEBI" id="CHEBI:57856"/>
        <dbReference type="ChEBI" id="CHEBI:59789"/>
        <dbReference type="ChEBI" id="CHEBI:82795"/>
    </reaction>
</comment>
<sequence length="411" mass="47301">MANPRALSAKYEEDFAYPTVKDRLPIILTRVIDHVYRLKSTITDQHSEAGLEDLKFICAALSRLKSEIQTDKPFRPLEDVMEDTGLWNEHFRETEKEEGRPPSWFKSPWLYVECYFYRKIMESFHLSTHLKTFDPFQAQKQQAYLASRQAISSLGSYLTDVCLWGNKCDLSISAGAENPQTTNPVKQLTNLKPNLLCDEGDQVWQHLRDNNSDIQHIDIVLDNAGFELFGDLCFAEYLLCSGLASTVHLHAKAMPWFVSDVTEGDFHWTLDQLSKDESPKLQKLAERWRRHLADGSWKFCIHQFWTLPYDFVKMKTSFPQLYEEFSRGKIIFFKGDLNYRKLFGDLKWQPTTSFKEALRGFAPTAVCTLRSVKCDLAVGLDEGVAETTTAKDKNWMVSGDWAVIQVCSTLS</sequence>
<dbReference type="FunFam" id="1.20.930.60:FF:000001">
    <property type="entry name" value="protein-glutamate O-methyltransferase isoform X1"/>
    <property type="match status" value="1"/>
</dbReference>
<evidence type="ECO:0000259" key="11">
    <source>
        <dbReference type="Pfam" id="PF01937"/>
    </source>
</evidence>
<evidence type="ECO:0000256" key="1">
    <source>
        <dbReference type="ARBA" id="ARBA00000807"/>
    </source>
</evidence>
<evidence type="ECO:0000256" key="10">
    <source>
        <dbReference type="RuleBase" id="RU367030"/>
    </source>
</evidence>
<dbReference type="Pfam" id="PF01937">
    <property type="entry name" value="ARMT1-like_dom"/>
    <property type="match status" value="1"/>
</dbReference>
<dbReference type="Gene3D" id="1.20.930.60">
    <property type="match status" value="1"/>
</dbReference>
<keyword evidence="10" id="KW-0489">Methyltransferase</keyword>
<dbReference type="EC" id="3.1.3.-" evidence="10"/>
<dbReference type="PANTHER" id="PTHR12260:SF6">
    <property type="entry name" value="DAMAGE-CONTROL PHOSPHATASE ARMT1"/>
    <property type="match status" value="1"/>
</dbReference>
<evidence type="ECO:0000256" key="6">
    <source>
        <dbReference type="ARBA" id="ARBA00022801"/>
    </source>
</evidence>
<keyword evidence="6 10" id="KW-0378">Hydrolase</keyword>
<evidence type="ECO:0000313" key="12">
    <source>
        <dbReference type="EMBL" id="KAK2169636.1"/>
    </source>
</evidence>
<comment type="domain">
    <text evidence="10">Subfamily III proteins have a conserved RTxK motif about 40-50 residues from the C-terminus; the threonine may be replaced by serine or cysteine.</text>
</comment>
<comment type="caution">
    <text evidence="12">The sequence shown here is derived from an EMBL/GenBank/DDBJ whole genome shotgun (WGS) entry which is preliminary data.</text>
</comment>
<dbReference type="PANTHER" id="PTHR12260">
    <property type="entry name" value="DAMAGE-CONTROL PHOSPHATASE ARMT1"/>
    <property type="match status" value="1"/>
</dbReference>
<accession>A0AAD9KE35</accession>
<keyword evidence="5 10" id="KW-0479">Metal-binding</keyword>
<gene>
    <name evidence="12" type="ORF">LSH36_8g07006</name>
</gene>
<keyword evidence="10" id="KW-0808">Transferase</keyword>
<comment type="similarity">
    <text evidence="3 10">Belongs to the damage-control phosphatase family. Sugar phosphate phosphatase III subfamily.</text>
</comment>
<evidence type="ECO:0000256" key="5">
    <source>
        <dbReference type="ARBA" id="ARBA00022723"/>
    </source>
</evidence>
<comment type="cofactor">
    <cofactor evidence="10">
        <name>Mn(2+)</name>
        <dbReference type="ChEBI" id="CHEBI:29035"/>
    </cofactor>
    <cofactor evidence="10">
        <name>Ni(2+)</name>
        <dbReference type="ChEBI" id="CHEBI:49786"/>
    </cofactor>
</comment>
<organism evidence="12 13">
    <name type="scientific">Paralvinella palmiformis</name>
    <dbReference type="NCBI Taxonomy" id="53620"/>
    <lineage>
        <taxon>Eukaryota</taxon>
        <taxon>Metazoa</taxon>
        <taxon>Spiralia</taxon>
        <taxon>Lophotrochozoa</taxon>
        <taxon>Annelida</taxon>
        <taxon>Polychaeta</taxon>
        <taxon>Sedentaria</taxon>
        <taxon>Canalipalpata</taxon>
        <taxon>Terebellida</taxon>
        <taxon>Terebelliformia</taxon>
        <taxon>Alvinellidae</taxon>
        <taxon>Paralvinella</taxon>
    </lineage>
</organism>
<dbReference type="Gene3D" id="3.40.50.10880">
    <property type="entry name" value="Uncharacterised protein PF01937, DUF89, domain 3"/>
    <property type="match status" value="1"/>
</dbReference>
<dbReference type="EC" id="2.1.1.-" evidence="10"/>
<evidence type="ECO:0000313" key="13">
    <source>
        <dbReference type="Proteomes" id="UP001208570"/>
    </source>
</evidence>
<evidence type="ECO:0000256" key="2">
    <source>
        <dbReference type="ARBA" id="ARBA00001326"/>
    </source>
</evidence>
<evidence type="ECO:0000256" key="4">
    <source>
        <dbReference type="ARBA" id="ARBA00022596"/>
    </source>
</evidence>
<dbReference type="AlphaFoldDB" id="A0AAD9KE35"/>
<dbReference type="EMBL" id="JAODUP010000008">
    <property type="protein sequence ID" value="KAK2169636.1"/>
    <property type="molecule type" value="Genomic_DNA"/>
</dbReference>
<dbReference type="GO" id="GO:0051998">
    <property type="term" value="F:protein carboxyl O-methyltransferase activity"/>
    <property type="evidence" value="ECO:0007669"/>
    <property type="project" value="UniProtKB-UniRule"/>
</dbReference>
<reference evidence="12" key="1">
    <citation type="journal article" date="2023" name="Mol. Biol. Evol.">
        <title>Third-Generation Sequencing Reveals the Adaptive Role of the Epigenome in Three Deep-Sea Polychaetes.</title>
        <authorList>
            <person name="Perez M."/>
            <person name="Aroh O."/>
            <person name="Sun Y."/>
            <person name="Lan Y."/>
            <person name="Juniper S.K."/>
            <person name="Young C.R."/>
            <person name="Angers B."/>
            <person name="Qian P.Y."/>
        </authorList>
    </citation>
    <scope>NUCLEOTIDE SEQUENCE</scope>
    <source>
        <strain evidence="12">P08H-3</strain>
    </source>
</reference>
<dbReference type="InterPro" id="IPR002791">
    <property type="entry name" value="ARMT1-like_metal-bd"/>
</dbReference>
<dbReference type="GO" id="GO:0006974">
    <property type="term" value="P:DNA damage response"/>
    <property type="evidence" value="ECO:0007669"/>
    <property type="project" value="TreeGrafter"/>
</dbReference>
<comment type="catalytic activity">
    <reaction evidence="9 10">
        <text>beta-D-fructose 6-phosphate = dihydroxyacetone + D-glyceraldehyde 3-phosphate</text>
        <dbReference type="Rhea" id="RHEA:28002"/>
        <dbReference type="ChEBI" id="CHEBI:16016"/>
        <dbReference type="ChEBI" id="CHEBI:57634"/>
        <dbReference type="ChEBI" id="CHEBI:59776"/>
    </reaction>
</comment>
<dbReference type="GO" id="GO:0016462">
    <property type="term" value="F:pyrophosphatase activity"/>
    <property type="evidence" value="ECO:0007669"/>
    <property type="project" value="UniProtKB-ARBA"/>
</dbReference>
<evidence type="ECO:0000256" key="3">
    <source>
        <dbReference type="ARBA" id="ARBA00009519"/>
    </source>
</evidence>
<dbReference type="SUPFAM" id="SSF111321">
    <property type="entry name" value="AF1104-like"/>
    <property type="match status" value="1"/>
</dbReference>
<evidence type="ECO:0000256" key="9">
    <source>
        <dbReference type="ARBA" id="ARBA00048809"/>
    </source>
</evidence>
<dbReference type="GO" id="GO:0016791">
    <property type="term" value="F:phosphatase activity"/>
    <property type="evidence" value="ECO:0007669"/>
    <property type="project" value="TreeGrafter"/>
</dbReference>
<evidence type="ECO:0000256" key="8">
    <source>
        <dbReference type="ARBA" id="ARBA00045980"/>
    </source>
</evidence>
<dbReference type="InterPro" id="IPR039763">
    <property type="entry name" value="ARMT1"/>
</dbReference>
<evidence type="ECO:0000256" key="7">
    <source>
        <dbReference type="ARBA" id="ARBA00023211"/>
    </source>
</evidence>
<dbReference type="GO" id="GO:0032259">
    <property type="term" value="P:methylation"/>
    <property type="evidence" value="ECO:0007669"/>
    <property type="project" value="UniProtKB-KW"/>
</dbReference>
<proteinExistence type="inferred from homology"/>
<keyword evidence="7 10" id="KW-0464">Manganese</keyword>
<dbReference type="GO" id="GO:0005634">
    <property type="term" value="C:nucleus"/>
    <property type="evidence" value="ECO:0007669"/>
    <property type="project" value="TreeGrafter"/>
</dbReference>
<feature type="domain" description="Damage-control phosphatase ARMT1-like metal-binding" evidence="11">
    <location>
        <begin position="19"/>
        <end position="385"/>
    </location>
</feature>
<protein>
    <recommendedName>
        <fullName evidence="10">Sugar phosphate phosphatase</fullName>
        <ecNumber evidence="10">2.1.1.-</ecNumber>
        <ecNumber evidence="10">3.1.3.-</ecNumber>
    </recommendedName>
</protein>
<comment type="function">
    <text evidence="8 10">Metal-dependent phosphatase that shows phosphatase activity against several substrates, including fructose-1-phosphate and fructose-6-phosphate. Its preference for fructose-1-phosphate, a strong glycating agent that causes DNA damage rather than a canonical yeast metabolite, suggests a damage-control function in hexose phosphate metabolism. Has also been shown to have O-methyltransferase activity that methylates glutamate residues of target proteins to form gamma-glutamyl methyl ester residues. Possibly methylates PCNA, suggesting it is involved in the DNA damage response.</text>
</comment>
<name>A0AAD9KE35_9ANNE</name>
<dbReference type="FunFam" id="3.40.50.10880:FF:000005">
    <property type="entry name" value="DUF89-domain-containing protein"/>
    <property type="match status" value="1"/>
</dbReference>
<keyword evidence="13" id="KW-1185">Reference proteome</keyword>